<dbReference type="RefSeq" id="WP_241056214.1">
    <property type="nucleotide sequence ID" value="NZ_JAKZBV010000001.1"/>
</dbReference>
<name>A0ABS9U6K3_9MICC</name>
<feature type="domain" description="PucR C-terminal helix-turn-helix" evidence="3">
    <location>
        <begin position="488"/>
        <end position="545"/>
    </location>
</feature>
<dbReference type="InterPro" id="IPR012914">
    <property type="entry name" value="PucR_dom"/>
</dbReference>
<evidence type="ECO:0000259" key="3">
    <source>
        <dbReference type="Pfam" id="PF13556"/>
    </source>
</evidence>
<dbReference type="Pfam" id="PF07905">
    <property type="entry name" value="PucR"/>
    <property type="match status" value="1"/>
</dbReference>
<accession>A0ABS9U6K3</accession>
<dbReference type="PANTHER" id="PTHR33744">
    <property type="entry name" value="CARBOHYDRATE DIACID REGULATOR"/>
    <property type="match status" value="1"/>
</dbReference>
<dbReference type="PANTHER" id="PTHR33744:SF1">
    <property type="entry name" value="DNA-BINDING TRANSCRIPTIONAL ACTIVATOR ADER"/>
    <property type="match status" value="1"/>
</dbReference>
<proteinExistence type="predicted"/>
<evidence type="ECO:0000256" key="1">
    <source>
        <dbReference type="SAM" id="MobiDB-lite"/>
    </source>
</evidence>
<dbReference type="InterPro" id="IPR051448">
    <property type="entry name" value="CdaR-like_regulators"/>
</dbReference>
<protein>
    <submittedName>
        <fullName evidence="4">PucR family transcriptional regulator</fullName>
    </submittedName>
</protein>
<feature type="domain" description="Purine catabolism PurC-like" evidence="2">
    <location>
        <begin position="24"/>
        <end position="131"/>
    </location>
</feature>
<dbReference type="InterPro" id="IPR042070">
    <property type="entry name" value="PucR_C-HTH_sf"/>
</dbReference>
<evidence type="ECO:0000259" key="2">
    <source>
        <dbReference type="Pfam" id="PF07905"/>
    </source>
</evidence>
<sequence>MGSNAPDVESPSLTVSSFLSQLPEDVRVLHDAGDQLLRWVEPSDLADPTPYLVDHELLLTSGLPLRNSGPDPIDADAFVRRLVAAQVSALGFGLEPYFSQVPEELVEACSRHGLTLWEIPHSLPFAAIGLAFSRLLESENARRLRDVADMSRQLLRSVLGERPEQDLLDALSRRVGARLELYGARGQLRFTAGARSKGALSGHSSAHAAEDAVAELLSTTLASSAPRVEHRGLETGEVVAFPLRSGRPRNRMPETTLGALLLVLPRALSPTEHSIVTTAVGLLEVLARQRTAGDLSPSQLATALLLGSDAFPRQLAEKLLAEGVGGPRRAPLRVVVGARAEREPDRQSDRQETSRQEGSPDGLEAIPEVLQWRRLWDTKLVVHEGQHLFALTRVHPSEESFATTRKAGYVVAVSSAARDGSAAAGSFSELREQALALLPRALDEGRSISADEAPPSFLGLLAPEAGRLLARELLGPLSEGGAARAELLLRVLRAWLGANGSWDASASALGLHRNSVRRHISVISDLLGKDLQDAGVRAELWLALQFV</sequence>
<dbReference type="Gene3D" id="1.10.10.2840">
    <property type="entry name" value="PucR C-terminal helix-turn-helix domain"/>
    <property type="match status" value="1"/>
</dbReference>
<gene>
    <name evidence="4" type="ORF">L0M17_20520</name>
</gene>
<evidence type="ECO:0000313" key="5">
    <source>
        <dbReference type="Proteomes" id="UP001202922"/>
    </source>
</evidence>
<organism evidence="4 5">
    <name type="scientific">Sinomonas terrae</name>
    <dbReference type="NCBI Taxonomy" id="2908838"/>
    <lineage>
        <taxon>Bacteria</taxon>
        <taxon>Bacillati</taxon>
        <taxon>Actinomycetota</taxon>
        <taxon>Actinomycetes</taxon>
        <taxon>Micrococcales</taxon>
        <taxon>Micrococcaceae</taxon>
        <taxon>Sinomonas</taxon>
    </lineage>
</organism>
<reference evidence="4 5" key="1">
    <citation type="submission" date="2022-03" db="EMBL/GenBank/DDBJ databases">
        <title>Sinomonas sp. isolated from a soil.</title>
        <authorList>
            <person name="Han J."/>
            <person name="Kim D.-U."/>
        </authorList>
    </citation>
    <scope>NUCLEOTIDE SEQUENCE [LARGE SCALE GENOMIC DNA]</scope>
    <source>
        <strain evidence="4 5">5-5</strain>
    </source>
</reference>
<dbReference type="Proteomes" id="UP001202922">
    <property type="component" value="Unassembled WGS sequence"/>
</dbReference>
<dbReference type="EMBL" id="JAKZBV010000001">
    <property type="protein sequence ID" value="MCH6472319.1"/>
    <property type="molecule type" value="Genomic_DNA"/>
</dbReference>
<evidence type="ECO:0000313" key="4">
    <source>
        <dbReference type="EMBL" id="MCH6472319.1"/>
    </source>
</evidence>
<feature type="compositionally biased region" description="Basic and acidic residues" evidence="1">
    <location>
        <begin position="339"/>
        <end position="355"/>
    </location>
</feature>
<keyword evidence="5" id="KW-1185">Reference proteome</keyword>
<dbReference type="InterPro" id="IPR025736">
    <property type="entry name" value="PucR_C-HTH_dom"/>
</dbReference>
<feature type="region of interest" description="Disordered" evidence="1">
    <location>
        <begin position="335"/>
        <end position="363"/>
    </location>
</feature>
<dbReference type="Pfam" id="PF13556">
    <property type="entry name" value="HTH_30"/>
    <property type="match status" value="1"/>
</dbReference>
<comment type="caution">
    <text evidence="4">The sequence shown here is derived from an EMBL/GenBank/DDBJ whole genome shotgun (WGS) entry which is preliminary data.</text>
</comment>